<dbReference type="InterPro" id="IPR011033">
    <property type="entry name" value="PRC_barrel-like_sf"/>
</dbReference>
<protein>
    <submittedName>
        <fullName evidence="2">PRC-barrel domain-containing protein</fullName>
    </submittedName>
</protein>
<evidence type="ECO:0000313" key="3">
    <source>
        <dbReference type="Proteomes" id="UP001575652"/>
    </source>
</evidence>
<sequence>MDENSGDPRDVPDLIELHALQDATAWDAADRRLGKVGQVYVDGAGHPQWVSIPLGLFGTREHVVPLHGARLGEGEYAQDLHVSFAFDDIKHAPDVDHRTQLSPEDEARLLEHYGL</sequence>
<dbReference type="InterPro" id="IPR027275">
    <property type="entry name" value="PRC-brl_dom"/>
</dbReference>
<gene>
    <name evidence="2" type="ORF">ACETWP_10555</name>
</gene>
<feature type="domain" description="PRC-barrel" evidence="1">
    <location>
        <begin position="14"/>
        <end position="74"/>
    </location>
</feature>
<organism evidence="2 3">
    <name type="scientific">Arthrobacter halodurans</name>
    <dbReference type="NCBI Taxonomy" id="516699"/>
    <lineage>
        <taxon>Bacteria</taxon>
        <taxon>Bacillati</taxon>
        <taxon>Actinomycetota</taxon>
        <taxon>Actinomycetes</taxon>
        <taxon>Micrococcales</taxon>
        <taxon>Micrococcaceae</taxon>
        <taxon>Arthrobacter</taxon>
    </lineage>
</organism>
<keyword evidence="3" id="KW-1185">Reference proteome</keyword>
<dbReference type="SUPFAM" id="SSF50346">
    <property type="entry name" value="PRC-barrel domain"/>
    <property type="match status" value="1"/>
</dbReference>
<comment type="caution">
    <text evidence="2">The sequence shown here is derived from an EMBL/GenBank/DDBJ whole genome shotgun (WGS) entry which is preliminary data.</text>
</comment>
<name>A0ABV4US93_9MICC</name>
<dbReference type="Gene3D" id="3.90.50.10">
    <property type="entry name" value="Photosynthetic Reaction Center, subunit H, domain 2"/>
    <property type="match status" value="1"/>
</dbReference>
<accession>A0ABV4US93</accession>
<dbReference type="RefSeq" id="WP_373972198.1">
    <property type="nucleotide sequence ID" value="NZ_JBHDLJ010000007.1"/>
</dbReference>
<dbReference type="InterPro" id="IPR014747">
    <property type="entry name" value="Bac_photo_RC_H_C"/>
</dbReference>
<dbReference type="Proteomes" id="UP001575652">
    <property type="component" value="Unassembled WGS sequence"/>
</dbReference>
<proteinExistence type="predicted"/>
<evidence type="ECO:0000313" key="2">
    <source>
        <dbReference type="EMBL" id="MFB0835028.1"/>
    </source>
</evidence>
<dbReference type="EMBL" id="JBHDLJ010000007">
    <property type="protein sequence ID" value="MFB0835028.1"/>
    <property type="molecule type" value="Genomic_DNA"/>
</dbReference>
<dbReference type="Pfam" id="PF05239">
    <property type="entry name" value="PRC"/>
    <property type="match status" value="1"/>
</dbReference>
<reference evidence="2 3" key="1">
    <citation type="submission" date="2024-09" db="EMBL/GenBank/DDBJ databases">
        <authorList>
            <person name="Salinas-Garcia M.A."/>
            <person name="Prieme A."/>
        </authorList>
    </citation>
    <scope>NUCLEOTIDE SEQUENCE [LARGE SCALE GENOMIC DNA]</scope>
    <source>
        <strain evidence="2 3">DSM 21081</strain>
    </source>
</reference>
<evidence type="ECO:0000259" key="1">
    <source>
        <dbReference type="Pfam" id="PF05239"/>
    </source>
</evidence>